<comment type="pathway">
    <text evidence="2">Lipid metabolism; sphingolipid metabolism.</text>
</comment>
<evidence type="ECO:0000256" key="3">
    <source>
        <dbReference type="ARBA" id="ARBA00004991"/>
    </source>
</evidence>
<dbReference type="RefSeq" id="WP_393971813.1">
    <property type="nucleotide sequence ID" value="NZ_CP133772.1"/>
</dbReference>
<keyword evidence="7 9" id="KW-1133">Transmembrane helix</keyword>
<dbReference type="PANTHER" id="PTHR12726:SF0">
    <property type="entry name" value="CERAMIDE GLUCOSYLTRANSFERASE"/>
    <property type="match status" value="1"/>
</dbReference>
<evidence type="ECO:0000313" key="10">
    <source>
        <dbReference type="EMBL" id="WYX99854.1"/>
    </source>
</evidence>
<keyword evidence="6 9" id="KW-0812">Transmembrane</keyword>
<evidence type="ECO:0000256" key="1">
    <source>
        <dbReference type="ARBA" id="ARBA00004141"/>
    </source>
</evidence>
<dbReference type="PANTHER" id="PTHR12726">
    <property type="entry name" value="CERAMIDE GLUCOSYLTRANSFERASE"/>
    <property type="match status" value="1"/>
</dbReference>
<comment type="pathway">
    <text evidence="3">Sphingolipid metabolism.</text>
</comment>
<keyword evidence="8 9" id="KW-0472">Membrane</keyword>
<accession>A0AAX4NF91</accession>
<dbReference type="SUPFAM" id="SSF53448">
    <property type="entry name" value="Nucleotide-diphospho-sugar transferases"/>
    <property type="match status" value="1"/>
</dbReference>
<feature type="transmembrane region" description="Helical" evidence="9">
    <location>
        <begin position="321"/>
        <end position="339"/>
    </location>
</feature>
<gene>
    <name evidence="10" type="ORF">OXIME_000399</name>
</gene>
<reference evidence="10 11" key="1">
    <citation type="submission" date="2023-09" db="EMBL/GenBank/DDBJ databases">
        <authorList>
            <person name="Golyshina O.V."/>
            <person name="Lunev E.A."/>
            <person name="Bargiela R."/>
            <person name="Gaines M.C."/>
            <person name="Daum B."/>
            <person name="Bale N.J."/>
            <person name="Koenen M."/>
            <person name="Sinninghe Damst J.S."/>
            <person name="Yakimov M."/>
            <person name="Golyshin P.N."/>
        </authorList>
    </citation>
    <scope>NUCLEOTIDE SEQUENCE [LARGE SCALE GENOMIC DNA]</scope>
    <source>
        <strain evidence="10 11">M1</strain>
    </source>
</reference>
<dbReference type="GO" id="GO:0006679">
    <property type="term" value="P:glucosylceramide biosynthetic process"/>
    <property type="evidence" value="ECO:0007669"/>
    <property type="project" value="TreeGrafter"/>
</dbReference>
<keyword evidence="4" id="KW-0328">Glycosyltransferase</keyword>
<dbReference type="GO" id="GO:0016020">
    <property type="term" value="C:membrane"/>
    <property type="evidence" value="ECO:0007669"/>
    <property type="project" value="UniProtKB-SubCell"/>
</dbReference>
<feature type="transmembrane region" description="Helical" evidence="9">
    <location>
        <begin position="6"/>
        <end position="27"/>
    </location>
</feature>
<dbReference type="KEGG" id="omr:OXIME_000399"/>
<dbReference type="InterPro" id="IPR025993">
    <property type="entry name" value="Ceramide_glucosylTrfase"/>
</dbReference>
<evidence type="ECO:0000313" key="11">
    <source>
        <dbReference type="Proteomes" id="UP001451606"/>
    </source>
</evidence>
<evidence type="ECO:0000256" key="7">
    <source>
        <dbReference type="ARBA" id="ARBA00022989"/>
    </source>
</evidence>
<dbReference type="Gene3D" id="3.90.550.10">
    <property type="entry name" value="Spore Coat Polysaccharide Biosynthesis Protein SpsA, Chain A"/>
    <property type="match status" value="1"/>
</dbReference>
<feature type="transmembrane region" description="Helical" evidence="9">
    <location>
        <begin position="268"/>
        <end position="301"/>
    </location>
</feature>
<evidence type="ECO:0000256" key="6">
    <source>
        <dbReference type="ARBA" id="ARBA00022692"/>
    </source>
</evidence>
<dbReference type="AlphaFoldDB" id="A0AAX4NF91"/>
<organism evidence="10 11">
    <name type="scientific">Oxyplasma meridianum</name>
    <dbReference type="NCBI Taxonomy" id="3073602"/>
    <lineage>
        <taxon>Archaea</taxon>
        <taxon>Methanobacteriati</taxon>
        <taxon>Thermoplasmatota</taxon>
        <taxon>Thermoplasmata</taxon>
        <taxon>Thermoplasmatales</taxon>
        <taxon>Thermoplasmataceae</taxon>
        <taxon>Oxyplasma</taxon>
    </lineage>
</organism>
<dbReference type="Pfam" id="PF13506">
    <property type="entry name" value="Glyco_transf_21"/>
    <property type="match status" value="1"/>
</dbReference>
<keyword evidence="5" id="KW-0808">Transferase</keyword>
<evidence type="ECO:0000256" key="9">
    <source>
        <dbReference type="SAM" id="Phobius"/>
    </source>
</evidence>
<evidence type="ECO:0000256" key="8">
    <source>
        <dbReference type="ARBA" id="ARBA00023136"/>
    </source>
</evidence>
<evidence type="ECO:0000256" key="5">
    <source>
        <dbReference type="ARBA" id="ARBA00022679"/>
    </source>
</evidence>
<dbReference type="GeneID" id="95967124"/>
<keyword evidence="11" id="KW-1185">Reference proteome</keyword>
<proteinExistence type="predicted"/>
<name>A0AAX4NF91_9ARCH</name>
<sequence>MNIFLISLYIITAFSILIAAGLTAIALKRYHPEGIQAKFHGSALVILPCRGMDLTLEENIDSLKRQNYHNYKLIAVVDSTDDPSVSVLTSTGVDYIVSDFKCANCSGKVRAISTAISRFRDFDAYVIADSDILANSSWLKNLLGPLAEKNYGVSTTFPYFNPLGGIWTRIKLVWGFVGLGMMESKITRFGWGGSLAFRKDLFHDGDFEFFSEFVSDDIAISKICKKNKMDIAYVPESQPVINSSDDRKTFMEWANRQTALSISSSKSVFVYGMVFYGLTLLLFVWTIIASVFISYFFLILFTPTVANAVKSAGRTRKGKAASALVSVFIPFLYFSNLLIAHHMKRITWRGREYLLQKFQ</sequence>
<comment type="subcellular location">
    <subcellularLocation>
        <location evidence="1">Membrane</location>
        <topology evidence="1">Multi-pass membrane protein</topology>
    </subcellularLocation>
</comment>
<evidence type="ECO:0000256" key="4">
    <source>
        <dbReference type="ARBA" id="ARBA00022676"/>
    </source>
</evidence>
<dbReference type="Proteomes" id="UP001451606">
    <property type="component" value="Chromosome"/>
</dbReference>
<dbReference type="GO" id="GO:0008120">
    <property type="term" value="F:ceramide glucosyltransferase activity"/>
    <property type="evidence" value="ECO:0007669"/>
    <property type="project" value="TreeGrafter"/>
</dbReference>
<dbReference type="InterPro" id="IPR029044">
    <property type="entry name" value="Nucleotide-diphossugar_trans"/>
</dbReference>
<dbReference type="EMBL" id="CP133772">
    <property type="protein sequence ID" value="WYX99854.1"/>
    <property type="molecule type" value="Genomic_DNA"/>
</dbReference>
<protein>
    <submittedName>
        <fullName evidence="10">Glycosyltransferase family 2 protein</fullName>
    </submittedName>
</protein>
<evidence type="ECO:0000256" key="2">
    <source>
        <dbReference type="ARBA" id="ARBA00004760"/>
    </source>
</evidence>